<reference evidence="1" key="1">
    <citation type="journal article" date="2022" name="Nat. Microbiol.">
        <title>Unique mobile elements and scalable gene flow at the prokaryote-eukaryote boundary revealed by circularized Asgard archaea genomes.</title>
        <authorList>
            <person name="Wu F."/>
            <person name="Speth D.R."/>
            <person name="Philosof A."/>
            <person name="Cremiere A."/>
            <person name="Narayanan A."/>
            <person name="Barco R.A."/>
            <person name="Connon S.A."/>
            <person name="Amend J.P."/>
            <person name="Antoshechkin I.A."/>
            <person name="Orphan V.J."/>
        </authorList>
    </citation>
    <scope>NUCLEOTIDE SEQUENCE</scope>
    <source>
        <strain evidence="1">PR6</strain>
    </source>
</reference>
<gene>
    <name evidence="1" type="ORF">K9W46_08035</name>
</gene>
<dbReference type="AlphaFoldDB" id="A0A9Y1BNV7"/>
<dbReference type="PANTHER" id="PTHR43135:SF3">
    <property type="entry name" value="ALPHA-D-RIBOSE 1-METHYLPHOSPHONATE 5-TRIPHOSPHATE DIPHOSPHATASE"/>
    <property type="match status" value="1"/>
</dbReference>
<protein>
    <recommendedName>
        <fullName evidence="2">Amidohydrolase</fullName>
    </recommendedName>
</protein>
<dbReference type="GO" id="GO:0016810">
    <property type="term" value="F:hydrolase activity, acting on carbon-nitrogen (but not peptide) bonds"/>
    <property type="evidence" value="ECO:0007669"/>
    <property type="project" value="InterPro"/>
</dbReference>
<dbReference type="SUPFAM" id="SSF51338">
    <property type="entry name" value="Composite domain of metallo-dependent hydrolases"/>
    <property type="match status" value="1"/>
</dbReference>
<organism evidence="1">
    <name type="scientific">Candidatus Heimdallarchaeum endolithica</name>
    <dbReference type="NCBI Taxonomy" id="2876572"/>
    <lineage>
        <taxon>Archaea</taxon>
        <taxon>Promethearchaeati</taxon>
        <taxon>Candidatus Heimdallarchaeota</taxon>
        <taxon>Candidatus Heimdallarchaeia (ex Rinke et al. 2021) (nom. nud.)</taxon>
        <taxon>Candidatus Heimdallarchaeales</taxon>
        <taxon>Candidatus Heimdallarchaeaceae</taxon>
        <taxon>Candidatus Heimdallarchaeum</taxon>
    </lineage>
</organism>
<dbReference type="Gene3D" id="3.20.20.140">
    <property type="entry name" value="Metal-dependent hydrolases"/>
    <property type="match status" value="1"/>
</dbReference>
<proteinExistence type="predicted"/>
<sequence length="120" mass="12934">MVKMNFAIINGVIYTVNKENEVIKNGTILVKDGKIEKISPETIKAEGYEIIDAAGGHIFPGFIDSHTHQGLFDGSVGWPGFDGNEMTDPSTPYVRAIDAINPEDSALIEARIGGVTTIQT</sequence>
<dbReference type="PANTHER" id="PTHR43135">
    <property type="entry name" value="ALPHA-D-RIBOSE 1-METHYLPHOSPHONATE 5-TRIPHOSPHATE DIPHOSPHATASE"/>
    <property type="match status" value="1"/>
</dbReference>
<accession>A0A9Y1BNV7</accession>
<dbReference type="Proteomes" id="UP001200513">
    <property type="component" value="Chromosome"/>
</dbReference>
<name>A0A9Y1BNV7_9ARCH</name>
<dbReference type="InterPro" id="IPR011059">
    <property type="entry name" value="Metal-dep_hydrolase_composite"/>
</dbReference>
<dbReference type="EMBL" id="CP084167">
    <property type="protein sequence ID" value="UJG42352.1"/>
    <property type="molecule type" value="Genomic_DNA"/>
</dbReference>
<dbReference type="Gene3D" id="2.30.40.10">
    <property type="entry name" value="Urease, subunit C, domain 1"/>
    <property type="match status" value="1"/>
</dbReference>
<evidence type="ECO:0008006" key="2">
    <source>
        <dbReference type="Google" id="ProtNLM"/>
    </source>
</evidence>
<dbReference type="InterPro" id="IPR051781">
    <property type="entry name" value="Metallo-dep_Hydrolase"/>
</dbReference>
<evidence type="ECO:0000313" key="1">
    <source>
        <dbReference type="EMBL" id="UJG42352.1"/>
    </source>
</evidence>